<evidence type="ECO:0000313" key="1">
    <source>
        <dbReference type="EMBL" id="PUA33890.1"/>
    </source>
</evidence>
<dbReference type="Proteomes" id="UP000244093">
    <property type="component" value="Unassembled WGS sequence"/>
</dbReference>
<proteinExistence type="predicted"/>
<evidence type="ECO:0008006" key="3">
    <source>
        <dbReference type="Google" id="ProtNLM"/>
    </source>
</evidence>
<organism evidence="1 2">
    <name type="scientific">Zestosphaera tikiterensis</name>
    <dbReference type="NCBI Taxonomy" id="1973259"/>
    <lineage>
        <taxon>Archaea</taxon>
        <taxon>Thermoproteota</taxon>
        <taxon>Thermoprotei</taxon>
        <taxon>Desulfurococcales</taxon>
        <taxon>Desulfurococcaceae</taxon>
        <taxon>Zestosphaera</taxon>
    </lineage>
</organism>
<name>A0A2R7Y8N1_9CREN</name>
<dbReference type="EMBL" id="NBVN01000001">
    <property type="protein sequence ID" value="PUA33890.1"/>
    <property type="molecule type" value="Genomic_DNA"/>
</dbReference>
<reference evidence="1 2" key="1">
    <citation type="journal article" date="2018" name="Syst. Appl. Microbiol.">
        <title>A new symbiotic nanoarchaeote (Candidatus Nanoclepta minutus) and its host (Zestosphaera tikiterensis gen. nov., sp. nov.) from a New Zealand hot spring.</title>
        <authorList>
            <person name="St John E."/>
            <person name="Liu Y."/>
            <person name="Podar M."/>
            <person name="Stott M.B."/>
            <person name="Meneghin J."/>
            <person name="Chen Z."/>
            <person name="Lagutin K."/>
            <person name="Mitchell K."/>
            <person name="Reysenbach A.L."/>
        </authorList>
    </citation>
    <scope>NUCLEOTIDE SEQUENCE [LARGE SCALE GENOMIC DNA]</scope>
    <source>
        <strain evidence="1">NZ3</strain>
    </source>
</reference>
<sequence length="75" mass="8393">MPVELSLKYDRVGDVLYIRLRGGKVVDSDEVTPGIIVDYNEKGEITGIEILWFSKRKLDLSKLILEGPEAMVAEA</sequence>
<dbReference type="PANTHER" id="PTHR37029">
    <property type="entry name" value="SSR1768 PROTEIN"/>
    <property type="match status" value="1"/>
</dbReference>
<dbReference type="InterPro" id="IPR019270">
    <property type="entry name" value="DUF2283"/>
</dbReference>
<accession>A0A2R7Y8N1</accession>
<dbReference type="Pfam" id="PF10049">
    <property type="entry name" value="DUF2283"/>
    <property type="match status" value="1"/>
</dbReference>
<evidence type="ECO:0000313" key="2">
    <source>
        <dbReference type="Proteomes" id="UP000244093"/>
    </source>
</evidence>
<comment type="caution">
    <text evidence="1">The sequence shown here is derived from an EMBL/GenBank/DDBJ whole genome shotgun (WGS) entry which is preliminary data.</text>
</comment>
<protein>
    <recommendedName>
        <fullName evidence="3">DUF2283 domain-containing protein</fullName>
    </recommendedName>
</protein>
<dbReference type="AlphaFoldDB" id="A0A2R7Y8N1"/>
<dbReference type="PANTHER" id="PTHR37029:SF1">
    <property type="entry name" value="SSR1768 PROTEIN"/>
    <property type="match status" value="1"/>
</dbReference>
<gene>
    <name evidence="1" type="ORF">B7O98_00250</name>
</gene>